<name>A0AAE0TAM4_9BIVA</name>
<organism evidence="2 3">
    <name type="scientific">Potamilus streckersoni</name>
    <dbReference type="NCBI Taxonomy" id="2493646"/>
    <lineage>
        <taxon>Eukaryota</taxon>
        <taxon>Metazoa</taxon>
        <taxon>Spiralia</taxon>
        <taxon>Lophotrochozoa</taxon>
        <taxon>Mollusca</taxon>
        <taxon>Bivalvia</taxon>
        <taxon>Autobranchia</taxon>
        <taxon>Heteroconchia</taxon>
        <taxon>Palaeoheterodonta</taxon>
        <taxon>Unionida</taxon>
        <taxon>Unionoidea</taxon>
        <taxon>Unionidae</taxon>
        <taxon>Ambleminae</taxon>
        <taxon>Lampsilini</taxon>
        <taxon>Potamilus</taxon>
    </lineage>
</organism>
<feature type="domain" description="KY-like immunoglobulin-like" evidence="1">
    <location>
        <begin position="6"/>
        <end position="86"/>
    </location>
</feature>
<protein>
    <recommendedName>
        <fullName evidence="1">KY-like immunoglobulin-like domain-containing protein</fullName>
    </recommendedName>
</protein>
<proteinExistence type="predicted"/>
<dbReference type="AlphaFoldDB" id="A0AAE0TAM4"/>
<reference evidence="2" key="1">
    <citation type="journal article" date="2021" name="Genome Biol. Evol.">
        <title>A High-Quality Reference Genome for a Parasitic Bivalve with Doubly Uniparental Inheritance (Bivalvia: Unionida).</title>
        <authorList>
            <person name="Smith C.H."/>
        </authorList>
    </citation>
    <scope>NUCLEOTIDE SEQUENCE</scope>
    <source>
        <strain evidence="2">CHS0354</strain>
    </source>
</reference>
<accession>A0AAE0TAM4</accession>
<reference evidence="2" key="3">
    <citation type="submission" date="2023-05" db="EMBL/GenBank/DDBJ databases">
        <authorList>
            <person name="Smith C.H."/>
        </authorList>
    </citation>
    <scope>NUCLEOTIDE SEQUENCE</scope>
    <source>
        <strain evidence="2">CHS0354</strain>
        <tissue evidence="2">Mantle</tissue>
    </source>
</reference>
<keyword evidence="3" id="KW-1185">Reference proteome</keyword>
<dbReference type="EMBL" id="JAEAOA010002216">
    <property type="protein sequence ID" value="KAK3606248.1"/>
    <property type="molecule type" value="Genomic_DNA"/>
</dbReference>
<dbReference type="InterPro" id="IPR056564">
    <property type="entry name" value="Ig-like_KY"/>
</dbReference>
<dbReference type="Proteomes" id="UP001195483">
    <property type="component" value="Unassembled WGS sequence"/>
</dbReference>
<comment type="caution">
    <text evidence="2">The sequence shown here is derived from an EMBL/GenBank/DDBJ whole genome shotgun (WGS) entry which is preliminary data.</text>
</comment>
<evidence type="ECO:0000313" key="3">
    <source>
        <dbReference type="Proteomes" id="UP001195483"/>
    </source>
</evidence>
<sequence length="184" mass="20996">MSEKKKPVNVQTRLFHNEISSDELQKCIDQQPWANGKQIKIKVLIPQSGEYALQINTSDEDHLASDAYDNVCNYLLTNEKEDTAQQDWKKVCKVLEIKGKQSVQSRVQRFRVKTADTEVCTKARSICEDYFDNENASDDADAQDTFCDWVQKAVVAKETVTELQDYLPPGTDYDDDVFISSDEA</sequence>
<gene>
    <name evidence="2" type="ORF">CHS0354_037925</name>
</gene>
<evidence type="ECO:0000259" key="1">
    <source>
        <dbReference type="Pfam" id="PF23265"/>
    </source>
</evidence>
<dbReference type="Pfam" id="PF23265">
    <property type="entry name" value="Ig-like_KY"/>
    <property type="match status" value="1"/>
</dbReference>
<reference evidence="2" key="2">
    <citation type="journal article" date="2021" name="Genome Biol. Evol.">
        <title>Developing a high-quality reference genome for a parasitic bivalve with doubly uniparental inheritance (Bivalvia: Unionida).</title>
        <authorList>
            <person name="Smith C.H."/>
        </authorList>
    </citation>
    <scope>NUCLEOTIDE SEQUENCE</scope>
    <source>
        <strain evidence="2">CHS0354</strain>
        <tissue evidence="2">Mantle</tissue>
    </source>
</reference>
<evidence type="ECO:0000313" key="2">
    <source>
        <dbReference type="EMBL" id="KAK3606248.1"/>
    </source>
</evidence>